<feature type="chain" id="PRO_5047498278" evidence="3">
    <location>
        <begin position="21"/>
        <end position="313"/>
    </location>
</feature>
<feature type="domain" description="BD-FAE-like" evidence="4">
    <location>
        <begin position="71"/>
        <end position="210"/>
    </location>
</feature>
<comment type="caution">
    <text evidence="5">The sequence shown here is derived from an EMBL/GenBank/DDBJ whole genome shotgun (WGS) entry which is preliminary data.</text>
</comment>
<accession>A0ABV3ZF14</accession>
<keyword evidence="6" id="KW-1185">Reference proteome</keyword>
<evidence type="ECO:0000313" key="5">
    <source>
        <dbReference type="EMBL" id="MEX6688120.1"/>
    </source>
</evidence>
<dbReference type="Gene3D" id="3.40.50.1820">
    <property type="entry name" value="alpha/beta hydrolase"/>
    <property type="match status" value="1"/>
</dbReference>
<protein>
    <submittedName>
        <fullName evidence="5">Alpha/beta hydrolase</fullName>
    </submittedName>
</protein>
<evidence type="ECO:0000256" key="3">
    <source>
        <dbReference type="SAM" id="SignalP"/>
    </source>
</evidence>
<comment type="similarity">
    <text evidence="1">Belongs to the 'GDXG' lipolytic enzyme family.</text>
</comment>
<evidence type="ECO:0000313" key="6">
    <source>
        <dbReference type="Proteomes" id="UP001560573"/>
    </source>
</evidence>
<evidence type="ECO:0000259" key="4">
    <source>
        <dbReference type="Pfam" id="PF20434"/>
    </source>
</evidence>
<dbReference type="SUPFAM" id="SSF53474">
    <property type="entry name" value="alpha/beta-Hydrolases"/>
    <property type="match status" value="1"/>
</dbReference>
<dbReference type="PROSITE" id="PS01173">
    <property type="entry name" value="LIPASE_GDXG_HIS"/>
    <property type="match status" value="1"/>
</dbReference>
<dbReference type="InterPro" id="IPR029058">
    <property type="entry name" value="AB_hydrolase_fold"/>
</dbReference>
<dbReference type="EMBL" id="JAULBC010000003">
    <property type="protein sequence ID" value="MEX6688120.1"/>
    <property type="molecule type" value="Genomic_DNA"/>
</dbReference>
<dbReference type="InterPro" id="IPR050300">
    <property type="entry name" value="GDXG_lipolytic_enzyme"/>
</dbReference>
<dbReference type="Pfam" id="PF20434">
    <property type="entry name" value="BD-FAE"/>
    <property type="match status" value="1"/>
</dbReference>
<keyword evidence="3" id="KW-0732">Signal</keyword>
<evidence type="ECO:0000256" key="1">
    <source>
        <dbReference type="ARBA" id="ARBA00010515"/>
    </source>
</evidence>
<dbReference type="PANTHER" id="PTHR48081">
    <property type="entry name" value="AB HYDROLASE SUPERFAMILY PROTEIN C4A8.06C"/>
    <property type="match status" value="1"/>
</dbReference>
<name>A0ABV3ZF14_9BACT</name>
<sequence>MIKYLLGPLCLLATALISHGQDGDSARYRDIIFSEVNIIKDLSYARQVPNGVKKEYYSYDLYQSFGDSVRKGRPLIIWMHGGGFKYESKDAAGMQLWCSSFAKRGYVCAAINYRLTKKNTLFKFKALVSGCADGVEDARQAIRYFKDNAKKFRIDTNHIILAGNSAGAMIALQAAYSTPAELAKLAEDSTLNLKEPDPGKIACVINFWGAMFDIDWLKNAKVPIVSVHGRNDNTVPVTQKGSNFYGSLPIHKEADTLHIPNKLKIYNGYSHELERVFTPFYASRAAKQRWLEAGQFAADFLYETLFKSTAGSF</sequence>
<organism evidence="5 6">
    <name type="scientific">Danxiaibacter flavus</name>
    <dbReference type="NCBI Taxonomy" id="3049108"/>
    <lineage>
        <taxon>Bacteria</taxon>
        <taxon>Pseudomonadati</taxon>
        <taxon>Bacteroidota</taxon>
        <taxon>Chitinophagia</taxon>
        <taxon>Chitinophagales</taxon>
        <taxon>Chitinophagaceae</taxon>
        <taxon>Danxiaibacter</taxon>
    </lineage>
</organism>
<proteinExistence type="inferred from homology"/>
<gene>
    <name evidence="5" type="ORF">QTN47_11475</name>
</gene>
<keyword evidence="2 5" id="KW-0378">Hydrolase</keyword>
<reference evidence="5 6" key="1">
    <citation type="submission" date="2023-07" db="EMBL/GenBank/DDBJ databases">
        <authorList>
            <person name="Lian W.-H."/>
        </authorList>
    </citation>
    <scope>NUCLEOTIDE SEQUENCE [LARGE SCALE GENOMIC DNA]</scope>
    <source>
        <strain evidence="5 6">SYSU DXS3180</strain>
    </source>
</reference>
<dbReference type="RefSeq" id="WP_369329527.1">
    <property type="nucleotide sequence ID" value="NZ_JAULBC010000003.1"/>
</dbReference>
<dbReference type="Proteomes" id="UP001560573">
    <property type="component" value="Unassembled WGS sequence"/>
</dbReference>
<dbReference type="InterPro" id="IPR049492">
    <property type="entry name" value="BD-FAE-like_dom"/>
</dbReference>
<evidence type="ECO:0000256" key="2">
    <source>
        <dbReference type="ARBA" id="ARBA00022801"/>
    </source>
</evidence>
<dbReference type="InterPro" id="IPR002168">
    <property type="entry name" value="Lipase_GDXG_HIS_AS"/>
</dbReference>
<feature type="signal peptide" evidence="3">
    <location>
        <begin position="1"/>
        <end position="20"/>
    </location>
</feature>
<dbReference type="GO" id="GO:0016787">
    <property type="term" value="F:hydrolase activity"/>
    <property type="evidence" value="ECO:0007669"/>
    <property type="project" value="UniProtKB-KW"/>
</dbReference>